<dbReference type="Proteomes" id="UP000295030">
    <property type="component" value="Unassembled WGS sequence"/>
</dbReference>
<feature type="domain" description="PhnB-like" evidence="1">
    <location>
        <begin position="5"/>
        <end position="118"/>
    </location>
</feature>
<reference evidence="2 3" key="1">
    <citation type="submission" date="2019-03" db="EMBL/GenBank/DDBJ databases">
        <title>Genomic Encyclopedia of Type Strains, Phase IV (KMG-IV): sequencing the most valuable type-strain genomes for metagenomic binning, comparative biology and taxonomic classification.</title>
        <authorList>
            <person name="Goeker M."/>
        </authorList>
    </citation>
    <scope>NUCLEOTIDE SEQUENCE [LARGE SCALE GENOMIC DNA]</scope>
    <source>
        <strain evidence="2 3">DSM 101</strain>
    </source>
</reference>
<dbReference type="InterPro" id="IPR029068">
    <property type="entry name" value="Glyas_Bleomycin-R_OHBP_Dase"/>
</dbReference>
<keyword evidence="2" id="KW-0830">Ubiquinone</keyword>
<organism evidence="2 3">
    <name type="scientific">Ancylobacter aquaticus</name>
    <dbReference type="NCBI Taxonomy" id="100"/>
    <lineage>
        <taxon>Bacteria</taxon>
        <taxon>Pseudomonadati</taxon>
        <taxon>Pseudomonadota</taxon>
        <taxon>Alphaproteobacteria</taxon>
        <taxon>Hyphomicrobiales</taxon>
        <taxon>Xanthobacteraceae</taxon>
        <taxon>Ancylobacter</taxon>
    </lineage>
</organism>
<proteinExistence type="predicted"/>
<dbReference type="OrthoDB" id="9806473at2"/>
<dbReference type="CDD" id="cd06588">
    <property type="entry name" value="PhnB_like"/>
    <property type="match status" value="1"/>
</dbReference>
<dbReference type="GO" id="GO:0032259">
    <property type="term" value="P:methylation"/>
    <property type="evidence" value="ECO:0007669"/>
    <property type="project" value="UniProtKB-KW"/>
</dbReference>
<sequence>MGLKQSITPYLWFDGTAKEAADFYVSVFPNSRIVTVGHNSEDTPGPTGSVLVVLFELDGVRFGAINGGSTFKLSEATSFLIDCATQEEIDFYWEKLGAGGQYQACGWLKDRFGLSWQVNSSDLVEKAHADPAAGARVMKAMMDMVKIDLAGLQRALDGK</sequence>
<name>A0A4R1I201_ANCAQ</name>
<dbReference type="EMBL" id="SMFY01000002">
    <property type="protein sequence ID" value="TCK28798.1"/>
    <property type="molecule type" value="Genomic_DNA"/>
</dbReference>
<dbReference type="InterPro" id="IPR028973">
    <property type="entry name" value="PhnB-like"/>
</dbReference>
<dbReference type="PANTHER" id="PTHR33990">
    <property type="entry name" value="PROTEIN YJDN-RELATED"/>
    <property type="match status" value="1"/>
</dbReference>
<dbReference type="AlphaFoldDB" id="A0A4R1I201"/>
<dbReference type="Gene3D" id="3.10.180.10">
    <property type="entry name" value="2,3-Dihydroxybiphenyl 1,2-Dioxygenase, domain 1"/>
    <property type="match status" value="1"/>
</dbReference>
<dbReference type="PIRSF" id="PIRSF021700">
    <property type="entry name" value="3_dmu_93_MTrfase"/>
    <property type="match status" value="1"/>
</dbReference>
<comment type="caution">
    <text evidence="2">The sequence shown here is derived from an EMBL/GenBank/DDBJ whole genome shotgun (WGS) entry which is preliminary data.</text>
</comment>
<evidence type="ECO:0000259" key="1">
    <source>
        <dbReference type="Pfam" id="PF06983"/>
    </source>
</evidence>
<dbReference type="RefSeq" id="WP_131835908.1">
    <property type="nucleotide sequence ID" value="NZ_SMFY01000002.1"/>
</dbReference>
<keyword evidence="2" id="KW-0489">Methyltransferase</keyword>
<gene>
    <name evidence="2" type="ORF">EV667_2811</name>
</gene>
<protein>
    <submittedName>
        <fullName evidence="2">Putative 3-demethylubiquinone-9 3-methyltransferase (Glyoxalase superfamily)</fullName>
    </submittedName>
</protein>
<dbReference type="GO" id="GO:0008168">
    <property type="term" value="F:methyltransferase activity"/>
    <property type="evidence" value="ECO:0007669"/>
    <property type="project" value="UniProtKB-KW"/>
</dbReference>
<dbReference type="Pfam" id="PF06983">
    <property type="entry name" value="3-dmu-9_3-mt"/>
    <property type="match status" value="1"/>
</dbReference>
<evidence type="ECO:0000313" key="3">
    <source>
        <dbReference type="Proteomes" id="UP000295030"/>
    </source>
</evidence>
<accession>A0A4R1I201</accession>
<evidence type="ECO:0000313" key="2">
    <source>
        <dbReference type="EMBL" id="TCK28798.1"/>
    </source>
</evidence>
<dbReference type="SUPFAM" id="SSF54593">
    <property type="entry name" value="Glyoxalase/Bleomycin resistance protein/Dihydroxybiphenyl dioxygenase"/>
    <property type="match status" value="1"/>
</dbReference>
<dbReference type="InterPro" id="IPR009725">
    <property type="entry name" value="3_dmu_93_MTrfase"/>
</dbReference>
<keyword evidence="3" id="KW-1185">Reference proteome</keyword>
<keyword evidence="2" id="KW-0808">Transferase</keyword>